<evidence type="ECO:0000313" key="2">
    <source>
        <dbReference type="EMBL" id="GIZ93396.1"/>
    </source>
</evidence>
<dbReference type="AlphaFoldDB" id="A0AA37CF16"/>
<dbReference type="EMBL" id="BPMT01000008">
    <property type="protein sequence ID" value="GIZ93396.1"/>
    <property type="molecule type" value="Genomic_DNA"/>
</dbReference>
<reference evidence="1 4" key="1">
    <citation type="submission" date="2021-07" db="EMBL/GenBank/DDBJ databases">
        <title>Whole genome sequencing of carbapenem-resistant Pseudomonas spp. isolated in Japan.</title>
        <authorList>
            <person name="Suzuki M."/>
            <person name="Maehana S."/>
            <person name="Kitasato H."/>
        </authorList>
    </citation>
    <scope>NUCLEOTIDE SEQUENCE</scope>
    <source>
        <strain evidence="1">KAM435</strain>
        <strain evidence="2 4">KAM436</strain>
    </source>
</reference>
<dbReference type="RefSeq" id="WP_203787332.1">
    <property type="nucleotide sequence ID" value="NZ_AP024354.1"/>
</dbReference>
<proteinExistence type="predicted"/>
<dbReference type="Proteomes" id="UP000887212">
    <property type="component" value="Unassembled WGS sequence"/>
</dbReference>
<evidence type="ECO:0000313" key="3">
    <source>
        <dbReference type="Proteomes" id="UP000887212"/>
    </source>
</evidence>
<dbReference type="Proteomes" id="UP000887228">
    <property type="component" value="Unassembled WGS sequence"/>
</dbReference>
<name>A0AA37CF16_AQUAC</name>
<gene>
    <name evidence="1" type="ORF">KAM435_20140</name>
    <name evidence="2" type="ORF">KAM436_23640</name>
</gene>
<protein>
    <submittedName>
        <fullName evidence="1">Uncharacterized protein</fullName>
    </submittedName>
</protein>
<dbReference type="EMBL" id="BPMS01000006">
    <property type="protein sequence ID" value="GIZ88687.1"/>
    <property type="molecule type" value="Genomic_DNA"/>
</dbReference>
<organism evidence="1 3">
    <name type="scientific">Aquipseudomonas alcaligenes</name>
    <name type="common">Pseudomonas alcaligenes</name>
    <dbReference type="NCBI Taxonomy" id="43263"/>
    <lineage>
        <taxon>Bacteria</taxon>
        <taxon>Pseudomonadati</taxon>
        <taxon>Pseudomonadota</taxon>
        <taxon>Gammaproteobacteria</taxon>
        <taxon>Pseudomonadales</taxon>
        <taxon>Pseudomonadaceae</taxon>
        <taxon>Aquipseudomonas</taxon>
    </lineage>
</organism>
<comment type="caution">
    <text evidence="1">The sequence shown here is derived from an EMBL/GenBank/DDBJ whole genome shotgun (WGS) entry which is preliminary data.</text>
</comment>
<evidence type="ECO:0000313" key="1">
    <source>
        <dbReference type="EMBL" id="GIZ88687.1"/>
    </source>
</evidence>
<evidence type="ECO:0000313" key="4">
    <source>
        <dbReference type="Proteomes" id="UP000887228"/>
    </source>
</evidence>
<sequence>MNIEITAVTQAKVTINGQALAREYAESILLPLMVAAQGKNSPAILKVAQAFATAGLSLKAVPAANGAYQTHLAEQAQLDARRKAEAEADYQRCRVPTAQEIAEKKAKRLREAQAVREHAERIRSQMGR</sequence>
<accession>A0AA37CF16</accession>